<dbReference type="InterPro" id="IPR050272">
    <property type="entry name" value="Isochorismatase-like_hydrls"/>
</dbReference>
<dbReference type="Pfam" id="PF00857">
    <property type="entry name" value="Isochorismatase"/>
    <property type="match status" value="1"/>
</dbReference>
<dbReference type="SUPFAM" id="SSF52499">
    <property type="entry name" value="Isochorismatase-like hydrolases"/>
    <property type="match status" value="1"/>
</dbReference>
<evidence type="ECO:0000313" key="5">
    <source>
        <dbReference type="Proteomes" id="UP001215598"/>
    </source>
</evidence>
<gene>
    <name evidence="4" type="ORF">B0H16DRAFT_1609557</name>
</gene>
<reference evidence="4" key="1">
    <citation type="submission" date="2023-03" db="EMBL/GenBank/DDBJ databases">
        <title>Massive genome expansion in bonnet fungi (Mycena s.s.) driven by repeated elements and novel gene families across ecological guilds.</title>
        <authorList>
            <consortium name="Lawrence Berkeley National Laboratory"/>
            <person name="Harder C.B."/>
            <person name="Miyauchi S."/>
            <person name="Viragh M."/>
            <person name="Kuo A."/>
            <person name="Thoen E."/>
            <person name="Andreopoulos B."/>
            <person name="Lu D."/>
            <person name="Skrede I."/>
            <person name="Drula E."/>
            <person name="Henrissat B."/>
            <person name="Morin E."/>
            <person name="Kohler A."/>
            <person name="Barry K."/>
            <person name="LaButti K."/>
            <person name="Morin E."/>
            <person name="Salamov A."/>
            <person name="Lipzen A."/>
            <person name="Mereny Z."/>
            <person name="Hegedus B."/>
            <person name="Baldrian P."/>
            <person name="Stursova M."/>
            <person name="Weitz H."/>
            <person name="Taylor A."/>
            <person name="Grigoriev I.V."/>
            <person name="Nagy L.G."/>
            <person name="Martin F."/>
            <person name="Kauserud H."/>
        </authorList>
    </citation>
    <scope>NUCLEOTIDE SEQUENCE</scope>
    <source>
        <strain evidence="4">CBHHK182m</strain>
    </source>
</reference>
<protein>
    <submittedName>
        <fullName evidence="4">Isochorismatase hydrolase</fullName>
    </submittedName>
</protein>
<dbReference type="AlphaFoldDB" id="A0AAD7MHV5"/>
<dbReference type="Gene3D" id="3.40.50.850">
    <property type="entry name" value="Isochorismatase-like"/>
    <property type="match status" value="1"/>
</dbReference>
<dbReference type="EMBL" id="JARKIB010000267">
    <property type="protein sequence ID" value="KAJ7718267.1"/>
    <property type="molecule type" value="Genomic_DNA"/>
</dbReference>
<comment type="similarity">
    <text evidence="1">Belongs to the isochorismatase family.</text>
</comment>
<dbReference type="Proteomes" id="UP001215598">
    <property type="component" value="Unassembled WGS sequence"/>
</dbReference>
<evidence type="ECO:0000256" key="2">
    <source>
        <dbReference type="ARBA" id="ARBA00022801"/>
    </source>
</evidence>
<dbReference type="PANTHER" id="PTHR43540">
    <property type="entry name" value="PEROXYUREIDOACRYLATE/UREIDOACRYLATE AMIDOHYDROLASE-RELATED"/>
    <property type="match status" value="1"/>
</dbReference>
<evidence type="ECO:0000313" key="4">
    <source>
        <dbReference type="EMBL" id="KAJ7718267.1"/>
    </source>
</evidence>
<proteinExistence type="inferred from homology"/>
<evidence type="ECO:0000259" key="3">
    <source>
        <dbReference type="Pfam" id="PF00857"/>
    </source>
</evidence>
<dbReference type="GO" id="GO:0016787">
    <property type="term" value="F:hydrolase activity"/>
    <property type="evidence" value="ECO:0007669"/>
    <property type="project" value="UniProtKB-KW"/>
</dbReference>
<accession>A0AAD7MHV5</accession>
<dbReference type="InterPro" id="IPR000868">
    <property type="entry name" value="Isochorismatase-like_dom"/>
</dbReference>
<dbReference type="InterPro" id="IPR036380">
    <property type="entry name" value="Isochorismatase-like_sf"/>
</dbReference>
<keyword evidence="5" id="KW-1185">Reference proteome</keyword>
<keyword evidence="2 4" id="KW-0378">Hydrolase</keyword>
<comment type="caution">
    <text evidence="4">The sequence shown here is derived from an EMBL/GenBank/DDBJ whole genome shotgun (WGS) entry which is preliminary data.</text>
</comment>
<dbReference type="PANTHER" id="PTHR43540:SF15">
    <property type="entry name" value="BLR5631 PROTEIN"/>
    <property type="match status" value="1"/>
</dbReference>
<evidence type="ECO:0000256" key="1">
    <source>
        <dbReference type="ARBA" id="ARBA00006336"/>
    </source>
</evidence>
<organism evidence="4 5">
    <name type="scientific">Mycena metata</name>
    <dbReference type="NCBI Taxonomy" id="1033252"/>
    <lineage>
        <taxon>Eukaryota</taxon>
        <taxon>Fungi</taxon>
        <taxon>Dikarya</taxon>
        <taxon>Basidiomycota</taxon>
        <taxon>Agaricomycotina</taxon>
        <taxon>Agaricomycetes</taxon>
        <taxon>Agaricomycetidae</taxon>
        <taxon>Agaricales</taxon>
        <taxon>Marasmiineae</taxon>
        <taxon>Mycenaceae</taxon>
        <taxon>Mycena</taxon>
    </lineage>
</organism>
<sequence length="192" mass="20585">MPSFKTILGIEPSIANTSDSILLLIDPQNEYAYGALAMSKQVLASTRPVIAQLVERYRAAGGVVVHILHTVPEGTPVFTPGTPLAEEFAELAPRDGEAVVRKRLPGSFMETNLKEIIDATGLHKIVLVGYMAHVCVSTTAREGYQLGYDVFLAEDAVGGRDIPGASGEEVAQMVMLELDDIFATIVKSGEIN</sequence>
<name>A0AAD7MHV5_9AGAR</name>
<feature type="domain" description="Isochorismatase-like" evidence="3">
    <location>
        <begin position="20"/>
        <end position="161"/>
    </location>
</feature>